<evidence type="ECO:0000256" key="1">
    <source>
        <dbReference type="ARBA" id="ARBA00022723"/>
    </source>
</evidence>
<name>A0A6B0GM61_9EURY</name>
<sequence length="496" mass="55951">MADRPNVLFVTTDQHRGDCLGADPRCPTDADGRPLLHTPNLDSLVGEGALFSSAYTPVPSCIPARRCLMTGQTPYTNDCTGWKADEPWQFDHTLPGELAAAGYQTMLAGKLHSIPNRTHLGFERMEQHEALNGVPDDYTAWLDDHEEGVDELAHGLGRNSWDPRPWHLPERYHPTNWTTERALDFLDERDPTRPFFLNVSYVRPHTPLDPPQPYWDMYADRDLPAPAMGDWVEELYGGKLPEYPAVDAWLADLPPTVVHRARAGYYGLITQIDHQFKRIVDRLRVAGEWENTVVLFCSDHGEMLGDHYHWRKTYPFEGSARVPFVLRFPDGWQPGLPRGRLVDAPVGLEDVMPTLLNVAGVDVPDTVEGRSVLPLVAAADPDTVAAPDEGWREFYHGENTPGSYHPENAQQYAVDGRWKYVYFPVTGDDLLFDLESDPLETTDLSDDPEFVDEYERCRSWLTDRLADRPEGFVVDGELTTVDDETLTPDGVSLESD</sequence>
<keyword evidence="5" id="KW-1185">Reference proteome</keyword>
<evidence type="ECO:0000313" key="4">
    <source>
        <dbReference type="EMBL" id="MWG34991.1"/>
    </source>
</evidence>
<accession>A0A6B0GM61</accession>
<dbReference type="InterPro" id="IPR017850">
    <property type="entry name" value="Alkaline_phosphatase_core_sf"/>
</dbReference>
<dbReference type="PANTHER" id="PTHR45953:SF1">
    <property type="entry name" value="IDURONATE 2-SULFATASE"/>
    <property type="match status" value="1"/>
</dbReference>
<proteinExistence type="predicted"/>
<dbReference type="GO" id="GO:0046872">
    <property type="term" value="F:metal ion binding"/>
    <property type="evidence" value="ECO:0007669"/>
    <property type="project" value="UniProtKB-KW"/>
</dbReference>
<feature type="domain" description="Sulfatase N-terminal" evidence="3">
    <location>
        <begin position="5"/>
        <end position="361"/>
    </location>
</feature>
<dbReference type="PANTHER" id="PTHR45953">
    <property type="entry name" value="IDURONATE 2-SULFATASE"/>
    <property type="match status" value="1"/>
</dbReference>
<evidence type="ECO:0000256" key="2">
    <source>
        <dbReference type="ARBA" id="ARBA00022801"/>
    </source>
</evidence>
<dbReference type="GO" id="GO:0004065">
    <property type="term" value="F:arylsulfatase activity"/>
    <property type="evidence" value="ECO:0007669"/>
    <property type="project" value="UniProtKB-EC"/>
</dbReference>
<dbReference type="EC" id="3.1.6.1" evidence="4"/>
<keyword evidence="1" id="KW-0479">Metal-binding</keyword>
<dbReference type="SUPFAM" id="SSF53649">
    <property type="entry name" value="Alkaline phosphatase-like"/>
    <property type="match status" value="1"/>
</dbReference>
<dbReference type="Pfam" id="PF00884">
    <property type="entry name" value="Sulfatase"/>
    <property type="match status" value="1"/>
</dbReference>
<dbReference type="GO" id="GO:0005737">
    <property type="term" value="C:cytoplasm"/>
    <property type="evidence" value="ECO:0007669"/>
    <property type="project" value="TreeGrafter"/>
</dbReference>
<keyword evidence="2 4" id="KW-0378">Hydrolase</keyword>
<dbReference type="Proteomes" id="UP000451471">
    <property type="component" value="Unassembled WGS sequence"/>
</dbReference>
<evidence type="ECO:0000259" key="3">
    <source>
        <dbReference type="Pfam" id="PF00884"/>
    </source>
</evidence>
<dbReference type="AlphaFoldDB" id="A0A6B0GM61"/>
<reference evidence="4 5" key="1">
    <citation type="submission" date="2019-12" db="EMBL/GenBank/DDBJ databases">
        <title>Halocatena pleomorpha gen. nov. sp. nov., an extremely halophilic archaeon of family Halobacteriaceae isolated from saltpan soil.</title>
        <authorList>
            <person name="Pal Y."/>
            <person name="Verma A."/>
            <person name="Krishnamurthi S."/>
            <person name="Kumar P."/>
        </authorList>
    </citation>
    <scope>NUCLEOTIDE SEQUENCE [LARGE SCALE GENOMIC DNA]</scope>
    <source>
        <strain evidence="4 5">JCM 16495</strain>
    </source>
</reference>
<organism evidence="4 5">
    <name type="scientific">Halomarina oriensis</name>
    <dbReference type="NCBI Taxonomy" id="671145"/>
    <lineage>
        <taxon>Archaea</taxon>
        <taxon>Methanobacteriati</taxon>
        <taxon>Methanobacteriota</taxon>
        <taxon>Stenosarchaea group</taxon>
        <taxon>Halobacteria</taxon>
        <taxon>Halobacteriales</taxon>
        <taxon>Natronomonadaceae</taxon>
        <taxon>Halomarina</taxon>
    </lineage>
</organism>
<dbReference type="InterPro" id="IPR000917">
    <property type="entry name" value="Sulfatase_N"/>
</dbReference>
<dbReference type="EMBL" id="WSZK01000016">
    <property type="protein sequence ID" value="MWG34991.1"/>
    <property type="molecule type" value="Genomic_DNA"/>
</dbReference>
<dbReference type="OrthoDB" id="145229at2157"/>
<dbReference type="Gene3D" id="3.40.720.10">
    <property type="entry name" value="Alkaline Phosphatase, subunit A"/>
    <property type="match status" value="1"/>
</dbReference>
<protein>
    <submittedName>
        <fullName evidence="4">Arylsulfatase</fullName>
        <ecNumber evidence="4">3.1.6.1</ecNumber>
    </submittedName>
</protein>
<dbReference type="NCBIfam" id="NF010322">
    <property type="entry name" value="PRK13759.1"/>
    <property type="match status" value="1"/>
</dbReference>
<dbReference type="RefSeq" id="WP_158204686.1">
    <property type="nucleotide sequence ID" value="NZ_WSZK01000016.1"/>
</dbReference>
<comment type="caution">
    <text evidence="4">The sequence shown here is derived from an EMBL/GenBank/DDBJ whole genome shotgun (WGS) entry which is preliminary data.</text>
</comment>
<evidence type="ECO:0000313" key="5">
    <source>
        <dbReference type="Proteomes" id="UP000451471"/>
    </source>
</evidence>
<gene>
    <name evidence="4" type="ORF">GQS65_10915</name>
</gene>